<gene>
    <name evidence="1" type="ORF">EY666_15500</name>
</gene>
<evidence type="ECO:0000313" key="2">
    <source>
        <dbReference type="Proteomes" id="UP000305511"/>
    </source>
</evidence>
<evidence type="ECO:0000313" key="1">
    <source>
        <dbReference type="EMBL" id="TKK69054.1"/>
    </source>
</evidence>
<reference evidence="1 2" key="1">
    <citation type="submission" date="2019-02" db="EMBL/GenBank/DDBJ databases">
        <title>Bacteria dissemination in different level of health care in South Africa: the effectiveness of infections prevention and control.</title>
        <authorList>
            <person name="Shobo C."/>
            <person name="Amoako D.G."/>
            <person name="Allam M."/>
            <person name="Ismail A."/>
            <person name="Bester L.A."/>
            <person name="Essack S.Y."/>
        </authorList>
    </citation>
    <scope>NUCLEOTIDE SEQUENCE [LARGE SCALE GENOMIC DNA]</scope>
    <source>
        <strain evidence="1 2">2SIL2</strain>
    </source>
</reference>
<sequence>MSREFIERNTKVAIVITEKMKKGRNDLKKAIEKIIQLDERRELTIPFLKTTFEKLSESNEELLKEISRYDNTYVVYEAEMTVKEKAIWEEFFSIKKLYDKDFSEFASFKEKYKYFEPKNSEELKKQARLLLKKKGYIVDSPFEGDFERWIGVYARPKDKPTYLDPTDGEEAGLQELYSVDGFKQDFAEWFEFEVVEGKLKEDIL</sequence>
<accession>A0A4U3L408</accession>
<organism evidence="1 2">
    <name type="scientific">Enterococcus faecalis</name>
    <name type="common">Streptococcus faecalis</name>
    <dbReference type="NCBI Taxonomy" id="1351"/>
    <lineage>
        <taxon>Bacteria</taxon>
        <taxon>Bacillati</taxon>
        <taxon>Bacillota</taxon>
        <taxon>Bacilli</taxon>
        <taxon>Lactobacillales</taxon>
        <taxon>Enterococcaceae</taxon>
        <taxon>Enterococcus</taxon>
    </lineage>
</organism>
<dbReference type="Proteomes" id="UP000305511">
    <property type="component" value="Unassembled WGS sequence"/>
</dbReference>
<name>A0A4U3L408_ENTFL</name>
<comment type="caution">
    <text evidence="1">The sequence shown here is derived from an EMBL/GenBank/DDBJ whole genome shotgun (WGS) entry which is preliminary data.</text>
</comment>
<dbReference type="RefSeq" id="WP_126268930.1">
    <property type="nucleotide sequence ID" value="NZ_AP027297.1"/>
</dbReference>
<proteinExistence type="predicted"/>
<dbReference type="AlphaFoldDB" id="A0A4U3L408"/>
<protein>
    <submittedName>
        <fullName evidence="1">Phi-29-like late activator</fullName>
    </submittedName>
</protein>
<dbReference type="EMBL" id="SIYF01000453">
    <property type="protein sequence ID" value="TKK69054.1"/>
    <property type="molecule type" value="Genomic_DNA"/>
</dbReference>